<dbReference type="eggNOG" id="COG3307">
    <property type="taxonomic scope" value="Bacteria"/>
</dbReference>
<gene>
    <name evidence="7" type="ORF">ABI_42630</name>
</gene>
<keyword evidence="3 5" id="KW-1133">Transmembrane helix</keyword>
<proteinExistence type="predicted"/>
<feature type="transmembrane region" description="Helical" evidence="5">
    <location>
        <begin position="241"/>
        <end position="263"/>
    </location>
</feature>
<protein>
    <submittedName>
        <fullName evidence="7">O-Antigen Polymerase family protein</fullName>
    </submittedName>
</protein>
<feature type="transmembrane region" description="Helical" evidence="5">
    <location>
        <begin position="173"/>
        <end position="190"/>
    </location>
</feature>
<accession>F4QSX0</accession>
<feature type="transmembrane region" description="Helical" evidence="5">
    <location>
        <begin position="12"/>
        <end position="32"/>
    </location>
</feature>
<feature type="transmembrane region" description="Helical" evidence="5">
    <location>
        <begin position="76"/>
        <end position="96"/>
    </location>
</feature>
<feature type="transmembrane region" description="Helical" evidence="5">
    <location>
        <begin position="218"/>
        <end position="234"/>
    </location>
</feature>
<keyword evidence="4 5" id="KW-0472">Membrane</keyword>
<dbReference type="Proteomes" id="UP000006512">
    <property type="component" value="Unassembled WGS sequence"/>
</dbReference>
<feature type="domain" description="O-antigen ligase-related" evidence="6">
    <location>
        <begin position="202"/>
        <end position="347"/>
    </location>
</feature>
<name>F4QSX0_9CAUL</name>
<sequence length="418" mass="46418">MRALTDFIDDWRGAWLSLLCAIGVLLAFSQAWQAPLFGYSTDQASSGALIRFFYYPFYLAGVIVALLSWKRMLDATWRTPIMLSLLVLCAASYFWSNNPGDTLRRFIAVGMTMLCAYGLATRFSWRRLSEVMALAFTVMAVASIVMAILPPRWGIMTESFPGAWRGVWIEKNNLGANMALGFTAAATAALLNPTRKWLWAVAAAVMLILVLLSTSKTALVSVILGVGGIAFVFLSRRGPILGIVLIWLAVTVLLLLGAFVLFFPDQIFLLLGKDPTLTGRTYIWEGIAHVMETRPLLGYGYAAVWTDESEFAPLAKITQVAGFRAYHAHSCWYEVWLALGLVGLIVWGLVFAEIWIKALYSTYRGDAGMFALPFLGIYTLSSLTESMALNWNDLRWCLFVMVLVKVSLPTDEDADARF</sequence>
<evidence type="ECO:0000259" key="6">
    <source>
        <dbReference type="Pfam" id="PF04932"/>
    </source>
</evidence>
<dbReference type="PANTHER" id="PTHR37422:SF17">
    <property type="entry name" value="O-ANTIGEN LIGASE"/>
    <property type="match status" value="1"/>
</dbReference>
<evidence type="ECO:0000313" key="7">
    <source>
        <dbReference type="EMBL" id="EGF89840.1"/>
    </source>
</evidence>
<feature type="transmembrane region" description="Helical" evidence="5">
    <location>
        <begin position="335"/>
        <end position="356"/>
    </location>
</feature>
<dbReference type="InterPro" id="IPR007016">
    <property type="entry name" value="O-antigen_ligase-rel_domated"/>
</dbReference>
<feature type="transmembrane region" description="Helical" evidence="5">
    <location>
        <begin position="132"/>
        <end position="153"/>
    </location>
</feature>
<comment type="subcellular location">
    <subcellularLocation>
        <location evidence="1">Membrane</location>
        <topology evidence="1">Multi-pass membrane protein</topology>
    </subcellularLocation>
</comment>
<evidence type="ECO:0000256" key="2">
    <source>
        <dbReference type="ARBA" id="ARBA00022692"/>
    </source>
</evidence>
<feature type="transmembrane region" description="Helical" evidence="5">
    <location>
        <begin position="368"/>
        <end position="391"/>
    </location>
</feature>
<dbReference type="STRING" id="715226.ABI_42630"/>
<evidence type="ECO:0000256" key="3">
    <source>
        <dbReference type="ARBA" id="ARBA00022989"/>
    </source>
</evidence>
<reference evidence="8" key="1">
    <citation type="submission" date="2011-03" db="EMBL/GenBank/DDBJ databases">
        <title>Draft genome sequence of Brevundimonas diminuta.</title>
        <authorList>
            <person name="Brown P.J.B."/>
            <person name="Buechlein A."/>
            <person name="Hemmerich C."/>
            <person name="Brun Y.V."/>
        </authorList>
    </citation>
    <scope>NUCLEOTIDE SEQUENCE [LARGE SCALE GENOMIC DNA]</scope>
    <source>
        <strain evidence="8">C19</strain>
    </source>
</reference>
<dbReference type="InterPro" id="IPR051533">
    <property type="entry name" value="WaaL-like"/>
</dbReference>
<dbReference type="PANTHER" id="PTHR37422">
    <property type="entry name" value="TEICHURONIC ACID BIOSYNTHESIS PROTEIN TUAE"/>
    <property type="match status" value="1"/>
</dbReference>
<feature type="transmembrane region" description="Helical" evidence="5">
    <location>
        <begin position="52"/>
        <end position="69"/>
    </location>
</feature>
<keyword evidence="8" id="KW-1185">Reference proteome</keyword>
<keyword evidence="2 5" id="KW-0812">Transmembrane</keyword>
<feature type="transmembrane region" description="Helical" evidence="5">
    <location>
        <begin position="102"/>
        <end position="120"/>
    </location>
</feature>
<dbReference type="RefSeq" id="WP_006275036.1">
    <property type="nucleotide sequence ID" value="NZ_GL883080.1"/>
</dbReference>
<dbReference type="EMBL" id="GL883080">
    <property type="protein sequence ID" value="EGF89840.1"/>
    <property type="molecule type" value="Genomic_DNA"/>
</dbReference>
<dbReference type="Pfam" id="PF04932">
    <property type="entry name" value="Wzy_C"/>
    <property type="match status" value="1"/>
</dbReference>
<feature type="transmembrane region" description="Helical" evidence="5">
    <location>
        <begin position="197"/>
        <end position="212"/>
    </location>
</feature>
<evidence type="ECO:0000313" key="8">
    <source>
        <dbReference type="Proteomes" id="UP000006512"/>
    </source>
</evidence>
<dbReference type="GO" id="GO:0016020">
    <property type="term" value="C:membrane"/>
    <property type="evidence" value="ECO:0007669"/>
    <property type="project" value="UniProtKB-SubCell"/>
</dbReference>
<evidence type="ECO:0000256" key="5">
    <source>
        <dbReference type="SAM" id="Phobius"/>
    </source>
</evidence>
<dbReference type="OrthoDB" id="4391260at2"/>
<dbReference type="AlphaFoldDB" id="F4QSX0"/>
<evidence type="ECO:0000256" key="1">
    <source>
        <dbReference type="ARBA" id="ARBA00004141"/>
    </source>
</evidence>
<evidence type="ECO:0000256" key="4">
    <source>
        <dbReference type="ARBA" id="ARBA00023136"/>
    </source>
</evidence>
<organism evidence="7 8">
    <name type="scientific">Asticcacaulis biprosthecium C19</name>
    <dbReference type="NCBI Taxonomy" id="715226"/>
    <lineage>
        <taxon>Bacteria</taxon>
        <taxon>Pseudomonadati</taxon>
        <taxon>Pseudomonadota</taxon>
        <taxon>Alphaproteobacteria</taxon>
        <taxon>Caulobacterales</taxon>
        <taxon>Caulobacteraceae</taxon>
        <taxon>Asticcacaulis</taxon>
    </lineage>
</organism>
<dbReference type="HOGENOM" id="CLU_039809_2_0_5"/>